<dbReference type="GeneID" id="103647750"/>
<keyword evidence="2" id="KW-0732">Signal</keyword>
<dbReference type="EnsemblPlants" id="Zm00001eb106750_T001">
    <property type="protein sequence ID" value="Zm00001eb106750_P001"/>
    <property type="gene ID" value="Zm00001eb106750"/>
</dbReference>
<dbReference type="Proteomes" id="UP000007305">
    <property type="component" value="Chromosome 2"/>
</dbReference>
<evidence type="ECO:0007829" key="7">
    <source>
        <dbReference type="PeptideAtlas" id="A0A1D6EY30"/>
    </source>
</evidence>
<feature type="region of interest" description="Disordered" evidence="1">
    <location>
        <begin position="99"/>
        <end position="122"/>
    </location>
</feature>
<dbReference type="PaxDb" id="4577-GRMZM2G414995_P01"/>
<reference evidence="5" key="3">
    <citation type="submission" date="2021-05" db="UniProtKB">
        <authorList>
            <consortium name="EnsemblPlants"/>
        </authorList>
    </citation>
    <scope>IDENTIFICATION</scope>
    <source>
        <strain evidence="5">cv. B73</strain>
    </source>
</reference>
<feature type="domain" description="SPARK" evidence="3">
    <location>
        <begin position="45"/>
        <end position="222"/>
    </location>
</feature>
<feature type="region of interest" description="Disordered" evidence="1">
    <location>
        <begin position="25"/>
        <end position="47"/>
    </location>
</feature>
<feature type="compositionally biased region" description="Low complexity" evidence="1">
    <location>
        <begin position="30"/>
        <end position="46"/>
    </location>
</feature>
<protein>
    <recommendedName>
        <fullName evidence="3">SPARK domain-containing protein</fullName>
    </recommendedName>
</protein>
<reference evidence="5" key="2">
    <citation type="submission" date="2019-07" db="EMBL/GenBank/DDBJ databases">
        <authorList>
            <person name="Seetharam A."/>
            <person name="Woodhouse M."/>
            <person name="Cannon E."/>
        </authorList>
    </citation>
    <scope>NUCLEOTIDE SEQUENCE [LARGE SCALE GENOMIC DNA]</scope>
    <source>
        <strain evidence="5">cv. B73</strain>
    </source>
</reference>
<dbReference type="PANTHER" id="PTHR34056:SF3">
    <property type="entry name" value="OS07G0557700 PROTEIN"/>
    <property type="match status" value="1"/>
</dbReference>
<evidence type="ECO:0000256" key="2">
    <source>
        <dbReference type="SAM" id="SignalP"/>
    </source>
</evidence>
<dbReference type="FunCoup" id="A0A1D6EY30">
    <property type="interactions" value="1845"/>
</dbReference>
<dbReference type="IntAct" id="A0A1D6EY30">
    <property type="interactions" value="2"/>
</dbReference>
<feature type="signal peptide" evidence="2">
    <location>
        <begin position="1"/>
        <end position="21"/>
    </location>
</feature>
<evidence type="ECO:0000313" key="6">
    <source>
        <dbReference type="Proteomes" id="UP000007305"/>
    </source>
</evidence>
<evidence type="ECO:0000313" key="4">
    <source>
        <dbReference type="EMBL" id="ONM24315.1"/>
    </source>
</evidence>
<organism evidence="4">
    <name type="scientific">Zea mays</name>
    <name type="common">Maize</name>
    <dbReference type="NCBI Taxonomy" id="4577"/>
    <lineage>
        <taxon>Eukaryota</taxon>
        <taxon>Viridiplantae</taxon>
        <taxon>Streptophyta</taxon>
        <taxon>Embryophyta</taxon>
        <taxon>Tracheophyta</taxon>
        <taxon>Spermatophyta</taxon>
        <taxon>Magnoliopsida</taxon>
        <taxon>Liliopsida</taxon>
        <taxon>Poales</taxon>
        <taxon>Poaceae</taxon>
        <taxon>PACMAD clade</taxon>
        <taxon>Panicoideae</taxon>
        <taxon>Andropogonodae</taxon>
        <taxon>Andropogoneae</taxon>
        <taxon>Tripsacinae</taxon>
        <taxon>Zea</taxon>
    </lineage>
</organism>
<dbReference type="OMA" id="PTQTCHL"/>
<evidence type="ECO:0000259" key="3">
    <source>
        <dbReference type="Pfam" id="PF19160"/>
    </source>
</evidence>
<dbReference type="Gramene" id="Zm00001eb106750_T001">
    <property type="protein sequence ID" value="Zm00001eb106750_P001"/>
    <property type="gene ID" value="Zm00001eb106750"/>
</dbReference>
<dbReference type="RefSeq" id="NP_001351022.1">
    <property type="nucleotide sequence ID" value="NM_001364093.1"/>
</dbReference>
<name>A0A1D6EY30_MAIZE</name>
<dbReference type="InterPro" id="IPR040376">
    <property type="entry name" value="At4g28100-like"/>
</dbReference>
<keyword evidence="7" id="KW-1267">Proteomics identification</keyword>
<dbReference type="AlphaFoldDB" id="A0A1D6EY30"/>
<evidence type="ECO:0000256" key="1">
    <source>
        <dbReference type="SAM" id="MobiDB-lite"/>
    </source>
</evidence>
<dbReference type="PANTHER" id="PTHR34056">
    <property type="entry name" value="GPI-ANCHORED PROTEIN"/>
    <property type="match status" value="1"/>
</dbReference>
<gene>
    <name evidence="5" type="primary">LOC103647750</name>
    <name evidence="4" type="ORF">ZEAMMB73_Zm00001d006581</name>
</gene>
<feature type="chain" id="PRO_5010803867" description="SPARK domain-containing protein" evidence="2">
    <location>
        <begin position="22"/>
        <end position="345"/>
    </location>
</feature>
<evidence type="ECO:0000313" key="5">
    <source>
        <dbReference type="EnsemblPlants" id="Zm00001eb106750_P001"/>
    </source>
</evidence>
<dbReference type="KEGG" id="zma:103647750"/>
<dbReference type="Pfam" id="PF19160">
    <property type="entry name" value="SPARK"/>
    <property type="match status" value="1"/>
</dbReference>
<dbReference type="EMBL" id="CM007648">
    <property type="protein sequence ID" value="ONM24315.1"/>
    <property type="molecule type" value="Genomic_DNA"/>
</dbReference>
<dbReference type="eggNOG" id="ENOG502QR43">
    <property type="taxonomic scope" value="Eukaryota"/>
</dbReference>
<sequence length="345" mass="35064">MWAHLAVALFVALAVAPPARGSDVPSFPLSQAQSPSNSSSPSNAASRPCHLDLSAELFGGVAAACGAGGGPGSLDRGRCCPVLAAWLFAAHARTALSVPPAPPPSALAGDEGMGPDGGDDGPMVPYDNQRCVDALGAALERRGVALPRPNATCDTVLCFCGIRLHQIGSLRCPAAFAVKAGAAARNATPTAAVKALEKSCRNASYAGCSRCVQSLQKLKGNVSREVSGAGGDRARRMLGRDCQLMGLTWLLAKNKTAYIPTVSAVLRAMLYTARPTESGSGGAAPRCSPDQENMPLAVDSLQFERTASAGGSAAAASATPRGATAAALLGLALSLAVGRWWDAFL</sequence>
<reference evidence="4 6" key="1">
    <citation type="submission" date="2015-12" db="EMBL/GenBank/DDBJ databases">
        <title>Update maize B73 reference genome by single molecule sequencing technologies.</title>
        <authorList>
            <consortium name="Maize Genome Sequencing Project"/>
            <person name="Ware D."/>
        </authorList>
    </citation>
    <scope>NUCLEOTIDE SEQUENCE [LARGE SCALE GENOMIC DNA]</scope>
    <source>
        <strain evidence="6">cv. B73</strain>
        <tissue evidence="4">Seedling</tissue>
    </source>
</reference>
<accession>A0A1D6EY30</accession>
<proteinExistence type="evidence at protein level"/>
<keyword evidence="6" id="KW-1185">Reference proteome</keyword>
<dbReference type="OrthoDB" id="764087at2759"/>
<dbReference type="InterPro" id="IPR043891">
    <property type="entry name" value="SPARK"/>
</dbReference>